<comment type="caution">
    <text evidence="9">The sequence shown here is derived from an EMBL/GenBank/DDBJ whole genome shotgun (WGS) entry which is preliminary data.</text>
</comment>
<feature type="transmembrane region" description="Helical" evidence="7">
    <location>
        <begin position="35"/>
        <end position="56"/>
    </location>
</feature>
<name>A0A830BSY0_9LAMI</name>
<proteinExistence type="inferred from homology"/>
<organism evidence="9 10">
    <name type="scientific">Phtheirospermum japonicum</name>
    <dbReference type="NCBI Taxonomy" id="374723"/>
    <lineage>
        <taxon>Eukaryota</taxon>
        <taxon>Viridiplantae</taxon>
        <taxon>Streptophyta</taxon>
        <taxon>Embryophyta</taxon>
        <taxon>Tracheophyta</taxon>
        <taxon>Spermatophyta</taxon>
        <taxon>Magnoliopsida</taxon>
        <taxon>eudicotyledons</taxon>
        <taxon>Gunneridae</taxon>
        <taxon>Pentapetalae</taxon>
        <taxon>asterids</taxon>
        <taxon>lamiids</taxon>
        <taxon>Lamiales</taxon>
        <taxon>Orobanchaceae</taxon>
        <taxon>Orobanchaceae incertae sedis</taxon>
        <taxon>Phtheirospermum</taxon>
    </lineage>
</organism>
<keyword evidence="7" id="KW-0472">Membrane</keyword>
<dbReference type="GO" id="GO:0009536">
    <property type="term" value="C:plastid"/>
    <property type="evidence" value="ECO:0007669"/>
    <property type="project" value="UniProtKB-SubCell"/>
</dbReference>
<dbReference type="AlphaFoldDB" id="A0A830BSY0"/>
<comment type="function">
    <text evidence="1">Probable ATPase of unknown function. Its presence in a non-photosynthetic plant (Epifagus virginiana) and experiments in tobacco indicate that it has an essential function which is probably not related to photosynthesis.</text>
</comment>
<keyword evidence="7" id="KW-0812">Transmembrane</keyword>
<gene>
    <name evidence="9" type="ORF">PHJA_001054900</name>
</gene>
<dbReference type="PANTHER" id="PTHR33078">
    <property type="entry name" value="PROTEIN YCF2-RELATED"/>
    <property type="match status" value="1"/>
</dbReference>
<keyword evidence="10" id="KW-1185">Reference proteome</keyword>
<dbReference type="EMBL" id="BMAC01000179">
    <property type="protein sequence ID" value="GFP89112.1"/>
    <property type="molecule type" value="Genomic_DNA"/>
</dbReference>
<protein>
    <submittedName>
        <fullName evidence="9">Protein ycf2</fullName>
    </submittedName>
</protein>
<evidence type="ECO:0000256" key="1">
    <source>
        <dbReference type="ARBA" id="ARBA00002329"/>
    </source>
</evidence>
<comment type="similarity">
    <text evidence="3">Belongs to the Ycf2 family.</text>
</comment>
<comment type="subcellular location">
    <subcellularLocation>
        <location evidence="2">Plastid</location>
    </subcellularLocation>
</comment>
<evidence type="ECO:0000256" key="5">
    <source>
        <dbReference type="ARBA" id="ARBA00022741"/>
    </source>
</evidence>
<dbReference type="InterPro" id="IPR056777">
    <property type="entry name" value="Ycf2_N"/>
</dbReference>
<keyword evidence="5" id="KW-0547">Nucleotide-binding</keyword>
<evidence type="ECO:0000259" key="8">
    <source>
        <dbReference type="Pfam" id="PF05695"/>
    </source>
</evidence>
<dbReference type="OrthoDB" id="10533955at2759"/>
<reference evidence="9" key="1">
    <citation type="submission" date="2020-07" db="EMBL/GenBank/DDBJ databases">
        <title>Ethylene signaling mediates host invasion by parasitic plants.</title>
        <authorList>
            <person name="Yoshida S."/>
        </authorList>
    </citation>
    <scope>NUCLEOTIDE SEQUENCE</scope>
    <source>
        <strain evidence="9">Okayama</strain>
    </source>
</reference>
<dbReference type="PANTHER" id="PTHR33078:SF100">
    <property type="entry name" value="PROTEIN YCF2"/>
    <property type="match status" value="1"/>
</dbReference>
<keyword evidence="6" id="KW-0067">ATP-binding</keyword>
<dbReference type="Pfam" id="PF05695">
    <property type="entry name" value="Ycf2"/>
    <property type="match status" value="2"/>
</dbReference>
<evidence type="ECO:0000256" key="3">
    <source>
        <dbReference type="ARBA" id="ARBA00009361"/>
    </source>
</evidence>
<evidence type="ECO:0000313" key="9">
    <source>
        <dbReference type="EMBL" id="GFP89112.1"/>
    </source>
</evidence>
<dbReference type="GO" id="GO:0005524">
    <property type="term" value="F:ATP binding"/>
    <property type="evidence" value="ECO:0007669"/>
    <property type="project" value="UniProtKB-KW"/>
</dbReference>
<keyword evidence="4" id="KW-0934">Plastid</keyword>
<accession>A0A830BSY0</accession>
<dbReference type="Proteomes" id="UP000653305">
    <property type="component" value="Unassembled WGS sequence"/>
</dbReference>
<keyword evidence="7" id="KW-1133">Transmembrane helix</keyword>
<sequence length="122" mass="14269">MHGSSITWRIRQKKWCLPQWNLISEISRSPNVWEFLYSIFFLLVAGYLVRTHLLFISRASTEIKESFSSCSEIIRRFSRKIRASSGNKLDPTHVVKSIHSKKKCLNINIIDIITNSINRITF</sequence>
<evidence type="ECO:0000256" key="6">
    <source>
        <dbReference type="ARBA" id="ARBA00022840"/>
    </source>
</evidence>
<evidence type="ECO:0000256" key="2">
    <source>
        <dbReference type="ARBA" id="ARBA00004474"/>
    </source>
</evidence>
<feature type="domain" description="Ycf2 N-terminal" evidence="8">
    <location>
        <begin position="28"/>
        <end position="70"/>
    </location>
</feature>
<evidence type="ECO:0000256" key="7">
    <source>
        <dbReference type="SAM" id="Phobius"/>
    </source>
</evidence>
<evidence type="ECO:0000313" key="10">
    <source>
        <dbReference type="Proteomes" id="UP000653305"/>
    </source>
</evidence>
<evidence type="ECO:0000256" key="4">
    <source>
        <dbReference type="ARBA" id="ARBA00022640"/>
    </source>
</evidence>
<feature type="domain" description="Ycf2 N-terminal" evidence="8">
    <location>
        <begin position="1"/>
        <end position="27"/>
    </location>
</feature>